<organism evidence="3 4">
    <name type="scientific">Pseudoxanthomonas dokdonensis</name>
    <dbReference type="NCBI Taxonomy" id="344882"/>
    <lineage>
        <taxon>Bacteria</taxon>
        <taxon>Pseudomonadati</taxon>
        <taxon>Pseudomonadota</taxon>
        <taxon>Gammaproteobacteria</taxon>
        <taxon>Lysobacterales</taxon>
        <taxon>Lysobacteraceae</taxon>
        <taxon>Pseudoxanthomonas</taxon>
    </lineage>
</organism>
<dbReference type="Pfam" id="PF00326">
    <property type="entry name" value="Peptidase_S9"/>
    <property type="match status" value="1"/>
</dbReference>
<keyword evidence="1" id="KW-0378">Hydrolase</keyword>
<dbReference type="SUPFAM" id="SSF53474">
    <property type="entry name" value="alpha/beta-Hydrolases"/>
    <property type="match status" value="1"/>
</dbReference>
<proteinExistence type="predicted"/>
<evidence type="ECO:0000256" key="1">
    <source>
        <dbReference type="ARBA" id="ARBA00022801"/>
    </source>
</evidence>
<comment type="caution">
    <text evidence="3">The sequence shown here is derived from an EMBL/GenBank/DDBJ whole genome shotgun (WGS) entry which is preliminary data.</text>
</comment>
<dbReference type="PANTHER" id="PTHR42776">
    <property type="entry name" value="SERINE PEPTIDASE S9 FAMILY MEMBER"/>
    <property type="match status" value="1"/>
</dbReference>
<feature type="domain" description="Peptidase S9 prolyl oligopeptidase catalytic" evidence="2">
    <location>
        <begin position="408"/>
        <end position="616"/>
    </location>
</feature>
<sequence>MDLAGFLKHPTFLDLKLSPSGEYFAATVPHEDQVGMVIIRRADNKVVSNFSLGKDTAVTAFYWVSPTRVVLSGAEKFGSLEVPVATGELYAVSVDGSKPTLLAGFRAPRAENREVTFLADDLPGDDQHMIVSVWSYSSSGKARADRMDVATGKSKRVARAPMQDASFKVDNAGEVRFAQGEEDDNSTRLYYRQGSDEDWVLVNDSNQSDESLYVLGFSADNARAYLQVENASGADTLETMEMETLVRSPLLAGSDVDPSTIIYSLQSPSVPAGAIFMDGRPKAVFFDETSATARLYRSLEEAFPGQAVFITSHTDDGRLALVQVQSDRNEGDFYVFDTVSKKADYLASRRQWLDPGSMGVTTPFAFKARDGMQIHGYLTRPAGASDSPLPMVVMPHGGPFFVQDDWFFDDQTQLLAAAGYAVLRVNFRGSGGYGQAFAKAGARQWGKAMQDDLTDATTWAVHQGFAEPSRICIYGASYGGYAALMGVAREPDLYRCAAGYVGVYDLPTMFKRGDIKESKSGRNYLDEWIGDGKGLEQFSPTNLADRIKVPVFLAAGGSDSRAPIRHSHLMARRIKDAGGEVETLYYDTEGHGFYTLEHRKAYYTQLLDFLSRNIGGQKAK</sequence>
<dbReference type="GO" id="GO:0004252">
    <property type="term" value="F:serine-type endopeptidase activity"/>
    <property type="evidence" value="ECO:0007669"/>
    <property type="project" value="TreeGrafter"/>
</dbReference>
<dbReference type="AlphaFoldDB" id="A0A0R0CGB6"/>
<dbReference type="SUPFAM" id="SSF82171">
    <property type="entry name" value="DPP6 N-terminal domain-like"/>
    <property type="match status" value="1"/>
</dbReference>
<dbReference type="EMBL" id="LDJL01000017">
    <property type="protein sequence ID" value="KRG68102.1"/>
    <property type="molecule type" value="Genomic_DNA"/>
</dbReference>
<protein>
    <submittedName>
        <fullName evidence="3">Peptidase S9</fullName>
    </submittedName>
</protein>
<evidence type="ECO:0000313" key="3">
    <source>
        <dbReference type="EMBL" id="KRG68102.1"/>
    </source>
</evidence>
<evidence type="ECO:0000259" key="2">
    <source>
        <dbReference type="Pfam" id="PF00326"/>
    </source>
</evidence>
<dbReference type="PANTHER" id="PTHR42776:SF27">
    <property type="entry name" value="DIPEPTIDYL PEPTIDASE FAMILY MEMBER 6"/>
    <property type="match status" value="1"/>
</dbReference>
<dbReference type="GO" id="GO:0006508">
    <property type="term" value="P:proteolysis"/>
    <property type="evidence" value="ECO:0007669"/>
    <property type="project" value="InterPro"/>
</dbReference>
<dbReference type="PATRIC" id="fig|344882.3.peg.1361"/>
<reference evidence="3 4" key="1">
    <citation type="submission" date="2015-05" db="EMBL/GenBank/DDBJ databases">
        <title>Genome sequencing and analysis of members of genus Stenotrophomonas.</title>
        <authorList>
            <person name="Patil P.P."/>
            <person name="Midha S."/>
            <person name="Patil P.B."/>
        </authorList>
    </citation>
    <scope>NUCLEOTIDE SEQUENCE [LARGE SCALE GENOMIC DNA]</scope>
    <source>
        <strain evidence="3 4">DSM 21858</strain>
    </source>
</reference>
<keyword evidence="4" id="KW-1185">Reference proteome</keyword>
<dbReference type="InterPro" id="IPR001375">
    <property type="entry name" value="Peptidase_S9_cat"/>
</dbReference>
<evidence type="ECO:0000313" key="4">
    <source>
        <dbReference type="Proteomes" id="UP000052052"/>
    </source>
</evidence>
<dbReference type="Proteomes" id="UP000052052">
    <property type="component" value="Unassembled WGS sequence"/>
</dbReference>
<accession>A0A0R0CGB6</accession>
<name>A0A0R0CGB6_9GAMM</name>
<dbReference type="InterPro" id="IPR029058">
    <property type="entry name" value="AB_hydrolase_fold"/>
</dbReference>
<gene>
    <name evidence="3" type="ORF">ABB29_14860</name>
</gene>
<dbReference type="Gene3D" id="3.40.50.1820">
    <property type="entry name" value="alpha/beta hydrolase"/>
    <property type="match status" value="1"/>
</dbReference>